<dbReference type="SUPFAM" id="SSF88946">
    <property type="entry name" value="Sigma2 domain of RNA polymerase sigma factors"/>
    <property type="match status" value="1"/>
</dbReference>
<name>A0A5B8VUZ3_9SPHI</name>
<dbReference type="RefSeq" id="WP_147052629.1">
    <property type="nucleotide sequence ID" value="NZ_CP042437.1"/>
</dbReference>
<dbReference type="GO" id="GO:0006352">
    <property type="term" value="P:DNA-templated transcription initiation"/>
    <property type="evidence" value="ECO:0007669"/>
    <property type="project" value="InterPro"/>
</dbReference>
<evidence type="ECO:0000313" key="1">
    <source>
        <dbReference type="EMBL" id="QEC75484.1"/>
    </source>
</evidence>
<accession>A0A5B8VUZ3</accession>
<sequence>METTLSEKELIGAMQKRDPSSVGALYDSYAATLFKIICCHISDRQIAEEILTDTILEIWANIQYYHQQDKRLLIWMAGIARNRASRSQIA</sequence>
<protein>
    <submittedName>
        <fullName evidence="1">Uncharacterized protein</fullName>
    </submittedName>
</protein>
<organism evidence="1 2">
    <name type="scientific">Mucilaginibacter ginsenosidivorax</name>
    <dbReference type="NCBI Taxonomy" id="862126"/>
    <lineage>
        <taxon>Bacteria</taxon>
        <taxon>Pseudomonadati</taxon>
        <taxon>Bacteroidota</taxon>
        <taxon>Sphingobacteriia</taxon>
        <taxon>Sphingobacteriales</taxon>
        <taxon>Sphingobacteriaceae</taxon>
        <taxon>Mucilaginibacter</taxon>
    </lineage>
</organism>
<dbReference type="EMBL" id="CP042437">
    <property type="protein sequence ID" value="QEC75484.1"/>
    <property type="molecule type" value="Genomic_DNA"/>
</dbReference>
<dbReference type="AlphaFoldDB" id="A0A5B8VUZ3"/>
<dbReference type="GO" id="GO:0003700">
    <property type="term" value="F:DNA-binding transcription factor activity"/>
    <property type="evidence" value="ECO:0007669"/>
    <property type="project" value="InterPro"/>
</dbReference>
<dbReference type="Proteomes" id="UP000321362">
    <property type="component" value="Chromosome"/>
</dbReference>
<proteinExistence type="predicted"/>
<dbReference type="Gene3D" id="1.10.1740.10">
    <property type="match status" value="1"/>
</dbReference>
<dbReference type="OrthoDB" id="799285at2"/>
<reference evidence="1 2" key="1">
    <citation type="journal article" date="2013" name="J. Microbiol.">
        <title>Mucilaginibacter ginsenosidivorax sp. nov., with ginsenoside converting activity isolated from sediment.</title>
        <authorList>
            <person name="Kim J.K."/>
            <person name="Choi T.E."/>
            <person name="Liu Q.M."/>
            <person name="Park H.Y."/>
            <person name="Yi T.H."/>
            <person name="Yoon M.H."/>
            <person name="Kim S.C."/>
            <person name="Im W.T."/>
        </authorList>
    </citation>
    <scope>NUCLEOTIDE SEQUENCE [LARGE SCALE GENOMIC DNA]</scope>
    <source>
        <strain evidence="1 2">KHI28</strain>
    </source>
</reference>
<dbReference type="InterPro" id="IPR013325">
    <property type="entry name" value="RNA_pol_sigma_r2"/>
</dbReference>
<dbReference type="KEGG" id="mgk:FSB76_05815"/>
<evidence type="ECO:0000313" key="2">
    <source>
        <dbReference type="Proteomes" id="UP000321362"/>
    </source>
</evidence>
<keyword evidence="2" id="KW-1185">Reference proteome</keyword>
<gene>
    <name evidence="1" type="ORF">FSB76_05815</name>
</gene>